<dbReference type="GO" id="GO:0005737">
    <property type="term" value="C:cytoplasm"/>
    <property type="evidence" value="ECO:0007669"/>
    <property type="project" value="UniProtKB-SubCell"/>
</dbReference>
<dbReference type="Gene3D" id="2.10.110.10">
    <property type="entry name" value="Cysteine Rich Protein"/>
    <property type="match status" value="2"/>
</dbReference>
<evidence type="ECO:0000256" key="17">
    <source>
        <dbReference type="PROSITE-ProRule" id="PRU10141"/>
    </source>
</evidence>
<evidence type="ECO:0000259" key="19">
    <source>
        <dbReference type="PROSITE" id="PS50011"/>
    </source>
</evidence>
<evidence type="ECO:0000256" key="3">
    <source>
        <dbReference type="ARBA" id="ARBA00012513"/>
    </source>
</evidence>
<feature type="compositionally biased region" description="Low complexity" evidence="18">
    <location>
        <begin position="613"/>
        <end position="622"/>
    </location>
</feature>
<protein>
    <recommendedName>
        <fullName evidence="3">non-specific serine/threonine protein kinase</fullName>
        <ecNumber evidence="3">2.7.11.1</ecNumber>
    </recommendedName>
</protein>
<comment type="subcellular location">
    <subcellularLocation>
        <location evidence="1">Cytoplasm</location>
    </subcellularLocation>
</comment>
<dbReference type="Pfam" id="PF00412">
    <property type="entry name" value="LIM"/>
    <property type="match status" value="1"/>
</dbReference>
<evidence type="ECO:0000256" key="6">
    <source>
        <dbReference type="ARBA" id="ARBA00022679"/>
    </source>
</evidence>
<dbReference type="InterPro" id="IPR050940">
    <property type="entry name" value="Actin_reg-Ser/Thr_kinase"/>
</dbReference>
<dbReference type="GO" id="GO:0005524">
    <property type="term" value="F:ATP binding"/>
    <property type="evidence" value="ECO:0007669"/>
    <property type="project" value="UniProtKB-UniRule"/>
</dbReference>
<evidence type="ECO:0000256" key="15">
    <source>
        <dbReference type="ARBA" id="ARBA00048977"/>
    </source>
</evidence>
<feature type="domain" description="LIM zinc-binding" evidence="20">
    <location>
        <begin position="278"/>
        <end position="345"/>
    </location>
</feature>
<evidence type="ECO:0000256" key="11">
    <source>
        <dbReference type="ARBA" id="ARBA00022833"/>
    </source>
</evidence>
<dbReference type="PROSITE" id="PS50011">
    <property type="entry name" value="PROTEIN_KINASE_DOM"/>
    <property type="match status" value="1"/>
</dbReference>
<dbReference type="Gene3D" id="1.10.510.10">
    <property type="entry name" value="Transferase(Phosphotransferase) domain 1"/>
    <property type="match status" value="1"/>
</dbReference>
<feature type="domain" description="Protein kinase" evidence="19">
    <location>
        <begin position="786"/>
        <end position="1041"/>
    </location>
</feature>
<evidence type="ECO:0000256" key="8">
    <source>
        <dbReference type="ARBA" id="ARBA00022737"/>
    </source>
</evidence>
<dbReference type="EC" id="2.7.11.1" evidence="3"/>
<dbReference type="PROSITE" id="PS00107">
    <property type="entry name" value="PROTEIN_KINASE_ATP"/>
    <property type="match status" value="1"/>
</dbReference>
<dbReference type="PROSITE" id="PS00478">
    <property type="entry name" value="LIM_DOMAIN_1"/>
    <property type="match status" value="1"/>
</dbReference>
<dbReference type="InterPro" id="IPR017441">
    <property type="entry name" value="Protein_kinase_ATP_BS"/>
</dbReference>
<evidence type="ECO:0000256" key="5">
    <source>
        <dbReference type="ARBA" id="ARBA00022527"/>
    </source>
</evidence>
<dbReference type="PANTHER" id="PTHR46485:SF4">
    <property type="entry name" value="LIM DOMAIN KINASE 1"/>
    <property type="match status" value="1"/>
</dbReference>
<reference evidence="21" key="1">
    <citation type="submission" date="2020-04" db="EMBL/GenBank/DDBJ databases">
        <authorList>
            <person name="Neveu A P."/>
        </authorList>
    </citation>
    <scope>NUCLEOTIDE SEQUENCE</scope>
    <source>
        <tissue evidence="21">Whole embryo</tissue>
    </source>
</reference>
<evidence type="ECO:0000256" key="12">
    <source>
        <dbReference type="ARBA" id="ARBA00022840"/>
    </source>
</evidence>
<feature type="compositionally biased region" description="Basic and acidic residues" evidence="18">
    <location>
        <begin position="1106"/>
        <end position="1118"/>
    </location>
</feature>
<evidence type="ECO:0000256" key="7">
    <source>
        <dbReference type="ARBA" id="ARBA00022723"/>
    </source>
</evidence>
<gene>
    <name evidence="21" type="primary">Limk1</name>
</gene>
<feature type="compositionally biased region" description="Basic and acidic residues" evidence="18">
    <location>
        <begin position="537"/>
        <end position="563"/>
    </location>
</feature>
<dbReference type="PROSITE" id="PS50023">
    <property type="entry name" value="LIM_DOMAIN_2"/>
    <property type="match status" value="1"/>
</dbReference>
<dbReference type="Gene3D" id="3.30.200.20">
    <property type="entry name" value="Phosphorylase Kinase, domain 1"/>
    <property type="match status" value="1"/>
</dbReference>
<dbReference type="GO" id="GO:0046872">
    <property type="term" value="F:metal ion binding"/>
    <property type="evidence" value="ECO:0007669"/>
    <property type="project" value="UniProtKB-KW"/>
</dbReference>
<keyword evidence="8" id="KW-0677">Repeat</keyword>
<keyword evidence="9 17" id="KW-0547">Nucleotide-binding</keyword>
<feature type="region of interest" description="Disordered" evidence="18">
    <location>
        <begin position="1090"/>
        <end position="1131"/>
    </location>
</feature>
<keyword evidence="11 16" id="KW-0862">Zinc</keyword>
<feature type="region of interest" description="Disordered" evidence="18">
    <location>
        <begin position="530"/>
        <end position="627"/>
    </location>
</feature>
<organism evidence="21">
    <name type="scientific">Phallusia mammillata</name>
    <dbReference type="NCBI Taxonomy" id="59560"/>
    <lineage>
        <taxon>Eukaryota</taxon>
        <taxon>Metazoa</taxon>
        <taxon>Chordata</taxon>
        <taxon>Tunicata</taxon>
        <taxon>Ascidiacea</taxon>
        <taxon>Phlebobranchia</taxon>
        <taxon>Ascidiidae</taxon>
        <taxon>Phallusia</taxon>
    </lineage>
</organism>
<evidence type="ECO:0000256" key="1">
    <source>
        <dbReference type="ARBA" id="ARBA00004496"/>
    </source>
</evidence>
<dbReference type="SMART" id="SM00132">
    <property type="entry name" value="LIM"/>
    <property type="match status" value="1"/>
</dbReference>
<keyword evidence="5" id="KW-0723">Serine/threonine-protein kinase</keyword>
<feature type="region of interest" description="Disordered" evidence="18">
    <location>
        <begin position="13"/>
        <end position="89"/>
    </location>
</feature>
<dbReference type="InterPro" id="IPR001781">
    <property type="entry name" value="Znf_LIM"/>
</dbReference>
<feature type="compositionally biased region" description="Polar residues" evidence="18">
    <location>
        <begin position="28"/>
        <end position="43"/>
    </location>
</feature>
<feature type="compositionally biased region" description="Polar residues" evidence="18">
    <location>
        <begin position="57"/>
        <end position="89"/>
    </location>
</feature>
<dbReference type="InterPro" id="IPR011009">
    <property type="entry name" value="Kinase-like_dom_sf"/>
</dbReference>
<proteinExistence type="evidence at transcript level"/>
<feature type="compositionally biased region" description="Low complexity" evidence="18">
    <location>
        <begin position="704"/>
        <end position="715"/>
    </location>
</feature>
<evidence type="ECO:0000256" key="13">
    <source>
        <dbReference type="ARBA" id="ARBA00023038"/>
    </source>
</evidence>
<dbReference type="FunFam" id="3.30.200.20:FF:000038">
    <property type="entry name" value="LIM domain kinase 2"/>
    <property type="match status" value="1"/>
</dbReference>
<keyword evidence="13 16" id="KW-0440">LIM domain</keyword>
<evidence type="ECO:0000256" key="18">
    <source>
        <dbReference type="SAM" id="MobiDB-lite"/>
    </source>
</evidence>
<name>A0A6F9DJ32_9ASCI</name>
<feature type="binding site" evidence="17">
    <location>
        <position position="815"/>
    </location>
    <ligand>
        <name>ATP</name>
        <dbReference type="ChEBI" id="CHEBI:30616"/>
    </ligand>
</feature>
<dbReference type="GO" id="GO:0030036">
    <property type="term" value="P:actin cytoskeleton organization"/>
    <property type="evidence" value="ECO:0007669"/>
    <property type="project" value="TreeGrafter"/>
</dbReference>
<dbReference type="FunFam" id="1.10.510.10:FF:000682">
    <property type="entry name" value="WNK lysine deficient protein kinase 4"/>
    <property type="match status" value="1"/>
</dbReference>
<dbReference type="InterPro" id="IPR000719">
    <property type="entry name" value="Prot_kinase_dom"/>
</dbReference>
<dbReference type="SUPFAM" id="SSF56112">
    <property type="entry name" value="Protein kinase-like (PK-like)"/>
    <property type="match status" value="1"/>
</dbReference>
<dbReference type="GO" id="GO:0005634">
    <property type="term" value="C:nucleus"/>
    <property type="evidence" value="ECO:0007669"/>
    <property type="project" value="TreeGrafter"/>
</dbReference>
<feature type="compositionally biased region" description="Polar residues" evidence="18">
    <location>
        <begin position="594"/>
        <end position="612"/>
    </location>
</feature>
<evidence type="ECO:0000256" key="14">
    <source>
        <dbReference type="ARBA" id="ARBA00048659"/>
    </source>
</evidence>
<dbReference type="InterPro" id="IPR001245">
    <property type="entry name" value="Ser-Thr/Tyr_kinase_cat_dom"/>
</dbReference>
<evidence type="ECO:0000256" key="10">
    <source>
        <dbReference type="ARBA" id="ARBA00022777"/>
    </source>
</evidence>
<evidence type="ECO:0000256" key="2">
    <source>
        <dbReference type="ARBA" id="ARBA00005843"/>
    </source>
</evidence>
<dbReference type="AlphaFoldDB" id="A0A6F9DJ32"/>
<evidence type="ECO:0000313" key="21">
    <source>
        <dbReference type="EMBL" id="CAB3263432.1"/>
    </source>
</evidence>
<dbReference type="GO" id="GO:0004674">
    <property type="term" value="F:protein serine/threonine kinase activity"/>
    <property type="evidence" value="ECO:0007669"/>
    <property type="project" value="UniProtKB-KW"/>
</dbReference>
<feature type="compositionally biased region" description="Low complexity" evidence="18">
    <location>
        <begin position="1094"/>
        <end position="1104"/>
    </location>
</feature>
<comment type="catalytic activity">
    <reaction evidence="15">
        <text>L-seryl-[protein] + ATP = O-phospho-L-seryl-[protein] + ADP + H(+)</text>
        <dbReference type="Rhea" id="RHEA:17989"/>
        <dbReference type="Rhea" id="RHEA-COMP:9863"/>
        <dbReference type="Rhea" id="RHEA-COMP:11604"/>
        <dbReference type="ChEBI" id="CHEBI:15378"/>
        <dbReference type="ChEBI" id="CHEBI:29999"/>
        <dbReference type="ChEBI" id="CHEBI:30616"/>
        <dbReference type="ChEBI" id="CHEBI:83421"/>
        <dbReference type="ChEBI" id="CHEBI:456216"/>
        <dbReference type="EC" id="2.7.11.1"/>
    </reaction>
    <physiologicalReaction direction="left-to-right" evidence="15">
        <dbReference type="Rhea" id="RHEA:17990"/>
    </physiologicalReaction>
</comment>
<dbReference type="PRINTS" id="PR00109">
    <property type="entry name" value="TYRKINASE"/>
</dbReference>
<keyword evidence="7 16" id="KW-0479">Metal-binding</keyword>
<accession>A0A6F9DJ32</accession>
<feature type="compositionally biased region" description="Basic residues" evidence="18">
    <location>
        <begin position="44"/>
        <end position="54"/>
    </location>
</feature>
<sequence>MRFSDIKKFWETRLSGGGTSSAHHKDPQNQTQIIHRSATNPTKSTKRLSSHRPRAGTSPSCSPVHKNQSSTSHTPSAVRETATSSTSHDVSMVRKTVVNSSTVIVDAAAVPCVEEVDASVLPQLGARRRRKVSYNKRKREAKSKEEAETMARAPTVNSLVSRFIDKGNANSSYGKQANYNKVTKKTLRPAQDVATVASSSAPASVNTSPVRKLVDRSVQSNVKFNQVQNFWQMREKKLHKKSVDERRCIICGCYLSNYLYEQEGALYCEDDFWNKFGQRCTACQGIITGPIMIAGLHRFHPECFECRCCLKCISDGDLYALVLFPGENDKSVLFCKDCYQGLADKSVQSQHNDDKVKMCTVIMVVHFLPYPENKPMLKKGDYGIGVRDPPVILQPEINGNQPVGQIVCRLLNENPNSVQLEDKLLQVNGLAVDHNALDLIDRLADPGKPLLMTVQRDVTLDVEAAVAGGRCRHRTEAEIQKLQAPLHNPQVVNSQPKAALPNVDTKAAPDTEDFSFSCNTLLFTETKTLCCSQPPSDETRKELTVPPREEQFQNQDLDSRDASSDEQLFDFSSDVDDDVSAADSGVEDPKSDESTISSPATSPCRTAEDFTSNENNQQENLNTEASDRLSVIVIEDAEPSSDVITGDVTSREEESSRSARSKSLPPLSPREMRGGIKRKPTRVQMLKKDREKRNGIKTDTLTTSSNSHSPRRSNSLRTDGSVIMRKTSPRTKPALSVYNQTTTPPPMTFNQYPRPCIGTDLSRSESMRIHGGQIGRTQRVFRPCDLIHGEVLGQGFFGKAIKVTHRDTGEVMVLKELNSLDEAVEKSFLKEVKVMRNLFHPNVLQFIGVLYKDRRLNIITEFIECGTLKELLNNEMEQLPWQQRTCIGRDISSGMAYLHSMNIIHRDLNSNNCFVKENGTVVVADFGLARVLPRSTASLGRRKRYTMVGSPYWMAPEMMIGKVYDERVDVFSFGIVLCEIIGRVEADPDFLPRRFDFGLEVHSFYNKFCADCPAFFFAIAAQCTSMKPEERPSFLRLESWFEMLAMREYMPHLPQPPHLNDIIYDLYQEYELPLPEDFYSSCASDPPDAPLIRSSSVLSSASSLEGRSKDGDGDDRRGTGFYANFEASDQL</sequence>
<evidence type="ECO:0000256" key="9">
    <source>
        <dbReference type="ARBA" id="ARBA00022741"/>
    </source>
</evidence>
<evidence type="ECO:0000259" key="20">
    <source>
        <dbReference type="PROSITE" id="PS50023"/>
    </source>
</evidence>
<dbReference type="PANTHER" id="PTHR46485">
    <property type="entry name" value="LIM DOMAIN KINASE 1"/>
    <property type="match status" value="1"/>
</dbReference>
<comment type="catalytic activity">
    <reaction evidence="14">
        <text>L-threonyl-[protein] + ATP = O-phospho-L-threonyl-[protein] + ADP + H(+)</text>
        <dbReference type="Rhea" id="RHEA:46608"/>
        <dbReference type="Rhea" id="RHEA-COMP:11060"/>
        <dbReference type="Rhea" id="RHEA-COMP:11605"/>
        <dbReference type="ChEBI" id="CHEBI:15378"/>
        <dbReference type="ChEBI" id="CHEBI:30013"/>
        <dbReference type="ChEBI" id="CHEBI:30616"/>
        <dbReference type="ChEBI" id="CHEBI:61977"/>
        <dbReference type="ChEBI" id="CHEBI:456216"/>
        <dbReference type="EC" id="2.7.11.1"/>
    </reaction>
    <physiologicalReaction direction="left-to-right" evidence="14">
        <dbReference type="Rhea" id="RHEA:46609"/>
    </physiologicalReaction>
</comment>
<keyword evidence="10 21" id="KW-0418">Kinase</keyword>
<keyword evidence="4" id="KW-0963">Cytoplasm</keyword>
<keyword evidence="6" id="KW-0808">Transferase</keyword>
<keyword evidence="12 17" id="KW-0067">ATP-binding</keyword>
<evidence type="ECO:0000256" key="4">
    <source>
        <dbReference type="ARBA" id="ARBA00022490"/>
    </source>
</evidence>
<evidence type="ECO:0000256" key="16">
    <source>
        <dbReference type="PROSITE-ProRule" id="PRU00125"/>
    </source>
</evidence>
<feature type="compositionally biased region" description="Basic and acidic residues" evidence="18">
    <location>
        <begin position="686"/>
        <end position="696"/>
    </location>
</feature>
<feature type="region of interest" description="Disordered" evidence="18">
    <location>
        <begin position="640"/>
        <end position="753"/>
    </location>
</feature>
<dbReference type="EMBL" id="LR787570">
    <property type="protein sequence ID" value="CAB3263432.1"/>
    <property type="molecule type" value="mRNA"/>
</dbReference>
<dbReference type="SUPFAM" id="SSF57716">
    <property type="entry name" value="Glucocorticoid receptor-like (DNA-binding domain)"/>
    <property type="match status" value="1"/>
</dbReference>
<dbReference type="Pfam" id="PF07714">
    <property type="entry name" value="PK_Tyr_Ser-Thr"/>
    <property type="match status" value="1"/>
</dbReference>
<comment type="similarity">
    <text evidence="2">Belongs to the protein kinase superfamily. TKL Ser/Thr protein kinase family.</text>
</comment>